<organism evidence="4 5">
    <name type="scientific">Saccharothrix tamanrassetensis</name>
    <dbReference type="NCBI Taxonomy" id="1051531"/>
    <lineage>
        <taxon>Bacteria</taxon>
        <taxon>Bacillati</taxon>
        <taxon>Actinomycetota</taxon>
        <taxon>Actinomycetes</taxon>
        <taxon>Pseudonocardiales</taxon>
        <taxon>Pseudonocardiaceae</taxon>
        <taxon>Saccharothrix</taxon>
    </lineage>
</organism>
<reference evidence="4 5" key="1">
    <citation type="submission" date="2020-08" db="EMBL/GenBank/DDBJ databases">
        <title>Genomic Encyclopedia of Type Strains, Phase III (KMG-III): the genomes of soil and plant-associated and newly described type strains.</title>
        <authorList>
            <person name="Whitman W."/>
        </authorList>
    </citation>
    <scope>NUCLEOTIDE SEQUENCE [LARGE SCALE GENOMIC DNA]</scope>
    <source>
        <strain evidence="4 5">CECT 8640</strain>
    </source>
</reference>
<dbReference type="Pfam" id="PF12802">
    <property type="entry name" value="MarR_2"/>
    <property type="match status" value="1"/>
</dbReference>
<dbReference type="InterPro" id="IPR000835">
    <property type="entry name" value="HTH_MarR-typ"/>
</dbReference>
<feature type="region of interest" description="Disordered" evidence="1">
    <location>
        <begin position="35"/>
        <end position="88"/>
    </location>
</feature>
<sequence>MPGGRLSHEDRRYIAEGLAEGLGYAEIARRLARPTSTVSREIARNGGPHGYRANRAQRASAWRARRRKPAVRPDAPVPTDGHGSGPGAVREFEREFAAMMIRTGLPPMMARVLACLFTSDTGSLTAAELVGRLQVSPASISKAVNYLEPLEMVKRERDPGHRRERYLIDEDVWYRAWLASTRSMAMWAATTRRGADVLGRGTPAGARFHTTSRFFEHLGHDMAQAAEHWRQELSAR</sequence>
<dbReference type="Proteomes" id="UP000547510">
    <property type="component" value="Unassembled WGS sequence"/>
</dbReference>
<dbReference type="Gene3D" id="1.10.10.10">
    <property type="entry name" value="Winged helix-like DNA-binding domain superfamily/Winged helix DNA-binding domain"/>
    <property type="match status" value="1"/>
</dbReference>
<evidence type="ECO:0008006" key="6">
    <source>
        <dbReference type="Google" id="ProtNLM"/>
    </source>
</evidence>
<protein>
    <recommendedName>
        <fullName evidence="6">MarR family transcriptional regulator</fullName>
    </recommendedName>
</protein>
<dbReference type="SUPFAM" id="SSF46785">
    <property type="entry name" value="Winged helix' DNA-binding domain"/>
    <property type="match status" value="1"/>
</dbReference>
<feature type="compositionally biased region" description="Low complexity" evidence="1">
    <location>
        <begin position="53"/>
        <end position="62"/>
    </location>
</feature>
<evidence type="ECO:0000259" key="3">
    <source>
        <dbReference type="Pfam" id="PF13936"/>
    </source>
</evidence>
<evidence type="ECO:0000313" key="5">
    <source>
        <dbReference type="Proteomes" id="UP000547510"/>
    </source>
</evidence>
<feature type="domain" description="Transposase IS30-like HTH" evidence="3">
    <location>
        <begin position="5"/>
        <end position="45"/>
    </location>
</feature>
<dbReference type="GO" id="GO:0004803">
    <property type="term" value="F:transposase activity"/>
    <property type="evidence" value="ECO:0007669"/>
    <property type="project" value="TreeGrafter"/>
</dbReference>
<accession>A0A841C8T2</accession>
<evidence type="ECO:0000313" key="4">
    <source>
        <dbReference type="EMBL" id="MBB5953819.1"/>
    </source>
</evidence>
<dbReference type="InterPro" id="IPR036390">
    <property type="entry name" value="WH_DNA-bd_sf"/>
</dbReference>
<comment type="caution">
    <text evidence="4">The sequence shown here is derived from an EMBL/GenBank/DDBJ whole genome shotgun (WGS) entry which is preliminary data.</text>
</comment>
<dbReference type="Pfam" id="PF13936">
    <property type="entry name" value="HTH_38"/>
    <property type="match status" value="1"/>
</dbReference>
<keyword evidence="5" id="KW-1185">Reference proteome</keyword>
<dbReference type="GO" id="GO:0005829">
    <property type="term" value="C:cytosol"/>
    <property type="evidence" value="ECO:0007669"/>
    <property type="project" value="TreeGrafter"/>
</dbReference>
<evidence type="ECO:0000256" key="1">
    <source>
        <dbReference type="SAM" id="MobiDB-lite"/>
    </source>
</evidence>
<name>A0A841C8T2_9PSEU</name>
<evidence type="ECO:0000259" key="2">
    <source>
        <dbReference type="Pfam" id="PF12802"/>
    </source>
</evidence>
<gene>
    <name evidence="4" type="ORF">FHS29_000389</name>
</gene>
<dbReference type="EMBL" id="JACHJN010000001">
    <property type="protein sequence ID" value="MBB5953819.1"/>
    <property type="molecule type" value="Genomic_DNA"/>
</dbReference>
<dbReference type="InterPro" id="IPR051917">
    <property type="entry name" value="Transposase-Integrase"/>
</dbReference>
<dbReference type="InterPro" id="IPR036388">
    <property type="entry name" value="WH-like_DNA-bd_sf"/>
</dbReference>
<proteinExistence type="predicted"/>
<dbReference type="RefSeq" id="WP_184687598.1">
    <property type="nucleotide sequence ID" value="NZ_JACHJN010000001.1"/>
</dbReference>
<feature type="domain" description="HTH marR-type" evidence="2">
    <location>
        <begin position="104"/>
        <end position="164"/>
    </location>
</feature>
<dbReference type="PANTHER" id="PTHR10948:SF23">
    <property type="entry name" value="TRANSPOSASE INSI FOR INSERTION SEQUENCE ELEMENT IS30A-RELATED"/>
    <property type="match status" value="1"/>
</dbReference>
<dbReference type="PANTHER" id="PTHR10948">
    <property type="entry name" value="TRANSPOSASE"/>
    <property type="match status" value="1"/>
</dbReference>
<dbReference type="InterPro" id="IPR025246">
    <property type="entry name" value="IS30-like_HTH"/>
</dbReference>
<dbReference type="AlphaFoldDB" id="A0A841C8T2"/>
<dbReference type="GO" id="GO:0003700">
    <property type="term" value="F:DNA-binding transcription factor activity"/>
    <property type="evidence" value="ECO:0007669"/>
    <property type="project" value="InterPro"/>
</dbReference>
<dbReference type="GO" id="GO:0032196">
    <property type="term" value="P:transposition"/>
    <property type="evidence" value="ECO:0007669"/>
    <property type="project" value="TreeGrafter"/>
</dbReference>